<evidence type="ECO:0000313" key="2">
    <source>
        <dbReference type="EMBL" id="KAK3086100.1"/>
    </source>
</evidence>
<reference evidence="2" key="1">
    <citation type="submission" date="2019-08" db="EMBL/GenBank/DDBJ databases">
        <title>The improved chromosome-level genome for the pearl oyster Pinctada fucata martensii using PacBio sequencing and Hi-C.</title>
        <authorList>
            <person name="Zheng Z."/>
        </authorList>
    </citation>
    <scope>NUCLEOTIDE SEQUENCE</scope>
    <source>
        <strain evidence="2">ZZ-2019</strain>
        <tissue evidence="2">Adductor muscle</tissue>
    </source>
</reference>
<feature type="region of interest" description="Disordered" evidence="1">
    <location>
        <begin position="178"/>
        <end position="201"/>
    </location>
</feature>
<proteinExistence type="predicted"/>
<gene>
    <name evidence="2" type="ORF">FSP39_013579</name>
</gene>
<protein>
    <submittedName>
        <fullName evidence="2">Uncharacterized protein</fullName>
    </submittedName>
</protein>
<organism evidence="2 3">
    <name type="scientific">Pinctada imbricata</name>
    <name type="common">Atlantic pearl-oyster</name>
    <name type="synonym">Pinctada martensii</name>
    <dbReference type="NCBI Taxonomy" id="66713"/>
    <lineage>
        <taxon>Eukaryota</taxon>
        <taxon>Metazoa</taxon>
        <taxon>Spiralia</taxon>
        <taxon>Lophotrochozoa</taxon>
        <taxon>Mollusca</taxon>
        <taxon>Bivalvia</taxon>
        <taxon>Autobranchia</taxon>
        <taxon>Pteriomorphia</taxon>
        <taxon>Pterioida</taxon>
        <taxon>Pterioidea</taxon>
        <taxon>Pteriidae</taxon>
        <taxon>Pinctada</taxon>
    </lineage>
</organism>
<sequence length="264" mass="30863">MKTSKSDSAFYEYVRPRRPPPWNPKDSPPIIADIKHNQSKPRVRKASKKKSKEDIHCSNYKAEKELQNKFQLMQEEYKKICSQEALIRHNIALLSAELALLQSHSYHRTLADVRRITIDPLEFRKVDRKFSQQDLKVLQRPSFVRRQMSMEQQNKKQCLQKMVSRAYSKIFKATDAKFRGGENQTNANEEPDSEGHRTRKTSSVKFDDGVEICCHGCPHCCSYFCFSPPVVKPPMVMVYRSNDYDKHPIAHRLPKLKLPQIEQK</sequence>
<name>A0AA89BXC0_PINIB</name>
<accession>A0AA89BXC0</accession>
<evidence type="ECO:0000313" key="3">
    <source>
        <dbReference type="Proteomes" id="UP001186944"/>
    </source>
</evidence>
<feature type="region of interest" description="Disordered" evidence="1">
    <location>
        <begin position="1"/>
        <end position="52"/>
    </location>
</feature>
<comment type="caution">
    <text evidence="2">The sequence shown here is derived from an EMBL/GenBank/DDBJ whole genome shotgun (WGS) entry which is preliminary data.</text>
</comment>
<feature type="compositionally biased region" description="Basic residues" evidence="1">
    <location>
        <begin position="37"/>
        <end position="50"/>
    </location>
</feature>
<evidence type="ECO:0000256" key="1">
    <source>
        <dbReference type="SAM" id="MobiDB-lite"/>
    </source>
</evidence>
<dbReference type="AlphaFoldDB" id="A0AA89BXC0"/>
<keyword evidence="3" id="KW-1185">Reference proteome</keyword>
<dbReference type="EMBL" id="VSWD01000012">
    <property type="protein sequence ID" value="KAK3086100.1"/>
    <property type="molecule type" value="Genomic_DNA"/>
</dbReference>
<dbReference type="Proteomes" id="UP001186944">
    <property type="component" value="Unassembled WGS sequence"/>
</dbReference>